<dbReference type="InterPro" id="IPR045931">
    <property type="entry name" value="DUF6350"/>
</dbReference>
<feature type="transmembrane region" description="Helical" evidence="1">
    <location>
        <begin position="84"/>
        <end position="103"/>
    </location>
</feature>
<name>A0A560WCV9_9MICO</name>
<gene>
    <name evidence="2" type="ORF">FB557_1035</name>
</gene>
<sequence length="400" mass="40301">MSAMTVTDLLRAATTAESGERRPELVAAAHGAAVAAVSWVVLSALVLGAVLTTGTASFGSALGAGSSIWLALGGARLGLGGGTLALTPLLGAAALVLLARAGARRALEPVEGGTGEGGWRGLRHDPPVRAAAAWLGGYAAVAVIAWALSVLGPLHPRPLSMLLPALGVPLLALALSQVLPTADLAARLPAGLRRGVAPGLQAAGVLLAAGAVLLLVLVAVHHDRVIHVHNQLAPGVLGGLLLTATQVLALPNLALWAVSWMAGPGYSVSLGAQTTWTEAQSSLLPMIPALAASPEPGPLPWAARLAVLVPVLVGAWLARRTLSRLSRLASTRSKVSATAWAVLVAALAVTLLDWVGGGALGGDRLADVGAPALPLLGALVLELGAGALLVLARDWWRLRR</sequence>
<feature type="transmembrane region" description="Helical" evidence="1">
    <location>
        <begin position="339"/>
        <end position="360"/>
    </location>
</feature>
<keyword evidence="1" id="KW-0472">Membrane</keyword>
<evidence type="ECO:0000256" key="1">
    <source>
        <dbReference type="SAM" id="Phobius"/>
    </source>
</evidence>
<feature type="transmembrane region" description="Helical" evidence="1">
    <location>
        <begin position="232"/>
        <end position="258"/>
    </location>
</feature>
<feature type="transmembrane region" description="Helical" evidence="1">
    <location>
        <begin position="372"/>
        <end position="392"/>
    </location>
</feature>
<keyword evidence="3" id="KW-1185">Reference proteome</keyword>
<feature type="transmembrane region" description="Helical" evidence="1">
    <location>
        <begin position="131"/>
        <end position="152"/>
    </location>
</feature>
<protein>
    <submittedName>
        <fullName evidence="2">Uncharacterized protein</fullName>
    </submittedName>
</protein>
<feature type="transmembrane region" description="Helical" evidence="1">
    <location>
        <begin position="159"/>
        <end position="179"/>
    </location>
</feature>
<keyword evidence="1" id="KW-1133">Transmembrane helix</keyword>
<organism evidence="2 3">
    <name type="scientific">Marihabitans asiaticum</name>
    <dbReference type="NCBI Taxonomy" id="415218"/>
    <lineage>
        <taxon>Bacteria</taxon>
        <taxon>Bacillati</taxon>
        <taxon>Actinomycetota</taxon>
        <taxon>Actinomycetes</taxon>
        <taxon>Micrococcales</taxon>
        <taxon>Intrasporangiaceae</taxon>
        <taxon>Marihabitans</taxon>
    </lineage>
</organism>
<dbReference type="Pfam" id="PF19877">
    <property type="entry name" value="DUF6350"/>
    <property type="match status" value="1"/>
</dbReference>
<dbReference type="EMBL" id="VIUW01000002">
    <property type="protein sequence ID" value="TWD15521.1"/>
    <property type="molecule type" value="Genomic_DNA"/>
</dbReference>
<comment type="caution">
    <text evidence="2">The sequence shown here is derived from an EMBL/GenBank/DDBJ whole genome shotgun (WGS) entry which is preliminary data.</text>
</comment>
<dbReference type="Proteomes" id="UP000315628">
    <property type="component" value="Unassembled WGS sequence"/>
</dbReference>
<feature type="transmembrane region" description="Helical" evidence="1">
    <location>
        <begin position="56"/>
        <end position="72"/>
    </location>
</feature>
<feature type="transmembrane region" description="Helical" evidence="1">
    <location>
        <begin position="199"/>
        <end position="220"/>
    </location>
</feature>
<accession>A0A560WCV9</accession>
<evidence type="ECO:0000313" key="2">
    <source>
        <dbReference type="EMBL" id="TWD15521.1"/>
    </source>
</evidence>
<dbReference type="AlphaFoldDB" id="A0A560WCV9"/>
<proteinExistence type="predicted"/>
<dbReference type="RefSeq" id="WP_144856292.1">
    <property type="nucleotide sequence ID" value="NZ_BAAAYT010000007.1"/>
</dbReference>
<evidence type="ECO:0000313" key="3">
    <source>
        <dbReference type="Proteomes" id="UP000315628"/>
    </source>
</evidence>
<reference evidence="2 3" key="1">
    <citation type="submission" date="2019-06" db="EMBL/GenBank/DDBJ databases">
        <title>Sequencing the genomes of 1000 actinobacteria strains.</title>
        <authorList>
            <person name="Klenk H.-P."/>
        </authorList>
    </citation>
    <scope>NUCLEOTIDE SEQUENCE [LARGE SCALE GENOMIC DNA]</scope>
    <source>
        <strain evidence="2 3">DSM 18935</strain>
    </source>
</reference>
<dbReference type="OrthoDB" id="4843046at2"/>
<feature type="transmembrane region" description="Helical" evidence="1">
    <location>
        <begin position="301"/>
        <end position="318"/>
    </location>
</feature>
<keyword evidence="1" id="KW-0812">Transmembrane</keyword>